<evidence type="ECO:0000313" key="2">
    <source>
        <dbReference type="EMBL" id="CAH0717520.1"/>
    </source>
</evidence>
<evidence type="ECO:0000313" key="3">
    <source>
        <dbReference type="Proteomes" id="UP000838878"/>
    </source>
</evidence>
<accession>A0A8J9VDS4</accession>
<dbReference type="AlphaFoldDB" id="A0A8J9VDS4"/>
<name>A0A8J9VDS4_9NEOP</name>
<proteinExistence type="predicted"/>
<feature type="non-terminal residue" evidence="2">
    <location>
        <position position="113"/>
    </location>
</feature>
<protein>
    <submittedName>
        <fullName evidence="2">Uncharacterized protein</fullName>
    </submittedName>
</protein>
<dbReference type="Proteomes" id="UP000838878">
    <property type="component" value="Chromosome 12"/>
</dbReference>
<evidence type="ECO:0000256" key="1">
    <source>
        <dbReference type="SAM" id="MobiDB-lite"/>
    </source>
</evidence>
<feature type="region of interest" description="Disordered" evidence="1">
    <location>
        <begin position="1"/>
        <end position="20"/>
    </location>
</feature>
<dbReference type="EMBL" id="OV170232">
    <property type="protein sequence ID" value="CAH0717520.1"/>
    <property type="molecule type" value="Genomic_DNA"/>
</dbReference>
<sequence length="113" mass="12623">MTVRQPSERTAQRNNESLVPSAATPRLTVWLATNFTKDALRQMRMLVHKCVQTGLYLFERVHWTDGRRKAKPMPGRHSVLTASALDVPTLLSPAAAPPLRHLRGVCIKVSIKA</sequence>
<keyword evidence="3" id="KW-1185">Reference proteome</keyword>
<feature type="compositionally biased region" description="Basic and acidic residues" evidence="1">
    <location>
        <begin position="1"/>
        <end position="11"/>
    </location>
</feature>
<gene>
    <name evidence="2" type="ORF">BINO364_LOCUS4117</name>
</gene>
<reference evidence="2" key="1">
    <citation type="submission" date="2021-12" db="EMBL/GenBank/DDBJ databases">
        <authorList>
            <person name="Martin H S."/>
        </authorList>
    </citation>
    <scope>NUCLEOTIDE SEQUENCE</scope>
</reference>
<organism evidence="2 3">
    <name type="scientific">Brenthis ino</name>
    <name type="common">lesser marbled fritillary</name>
    <dbReference type="NCBI Taxonomy" id="405034"/>
    <lineage>
        <taxon>Eukaryota</taxon>
        <taxon>Metazoa</taxon>
        <taxon>Ecdysozoa</taxon>
        <taxon>Arthropoda</taxon>
        <taxon>Hexapoda</taxon>
        <taxon>Insecta</taxon>
        <taxon>Pterygota</taxon>
        <taxon>Neoptera</taxon>
        <taxon>Endopterygota</taxon>
        <taxon>Lepidoptera</taxon>
        <taxon>Glossata</taxon>
        <taxon>Ditrysia</taxon>
        <taxon>Papilionoidea</taxon>
        <taxon>Nymphalidae</taxon>
        <taxon>Heliconiinae</taxon>
        <taxon>Argynnini</taxon>
        <taxon>Brenthis</taxon>
    </lineage>
</organism>